<evidence type="ECO:0000256" key="3">
    <source>
        <dbReference type="ARBA" id="ARBA00022618"/>
    </source>
</evidence>
<evidence type="ECO:0000256" key="8">
    <source>
        <dbReference type="ARBA" id="ARBA00023306"/>
    </source>
</evidence>
<protein>
    <recommendedName>
        <fullName evidence="10">Kinetochore protein Spc24</fullName>
    </recommendedName>
</protein>
<dbReference type="GO" id="GO:0007059">
    <property type="term" value="P:chromosome segregation"/>
    <property type="evidence" value="ECO:0007669"/>
    <property type="project" value="TreeGrafter"/>
</dbReference>
<dbReference type="OrthoDB" id="3344830at2759"/>
<dbReference type="STRING" id="1884261.A0A5C3R3Z4"/>
<evidence type="ECO:0000256" key="6">
    <source>
        <dbReference type="ARBA" id="ARBA00023054"/>
    </source>
</evidence>
<dbReference type="GO" id="GO:0005634">
    <property type="term" value="C:nucleus"/>
    <property type="evidence" value="ECO:0007669"/>
    <property type="project" value="UniProtKB-SubCell"/>
</dbReference>
<dbReference type="Proteomes" id="UP000305067">
    <property type="component" value="Unassembled WGS sequence"/>
</dbReference>
<gene>
    <name evidence="12" type="ORF">BDV98DRAFT_652460</name>
</gene>
<keyword evidence="7 10" id="KW-0539">Nucleus</keyword>
<keyword evidence="5 10" id="KW-0995">Kinetochore</keyword>
<keyword evidence="9 10" id="KW-0137">Centromere</keyword>
<reference evidence="12 13" key="1">
    <citation type="journal article" date="2019" name="Nat. Ecol. Evol.">
        <title>Megaphylogeny resolves global patterns of mushroom evolution.</title>
        <authorList>
            <person name="Varga T."/>
            <person name="Krizsan K."/>
            <person name="Foldi C."/>
            <person name="Dima B."/>
            <person name="Sanchez-Garcia M."/>
            <person name="Sanchez-Ramirez S."/>
            <person name="Szollosi G.J."/>
            <person name="Szarkandi J.G."/>
            <person name="Papp V."/>
            <person name="Albert L."/>
            <person name="Andreopoulos W."/>
            <person name="Angelini C."/>
            <person name="Antonin V."/>
            <person name="Barry K.W."/>
            <person name="Bougher N.L."/>
            <person name="Buchanan P."/>
            <person name="Buyck B."/>
            <person name="Bense V."/>
            <person name="Catcheside P."/>
            <person name="Chovatia M."/>
            <person name="Cooper J."/>
            <person name="Damon W."/>
            <person name="Desjardin D."/>
            <person name="Finy P."/>
            <person name="Geml J."/>
            <person name="Haridas S."/>
            <person name="Hughes K."/>
            <person name="Justo A."/>
            <person name="Karasinski D."/>
            <person name="Kautmanova I."/>
            <person name="Kiss B."/>
            <person name="Kocsube S."/>
            <person name="Kotiranta H."/>
            <person name="LaButti K.M."/>
            <person name="Lechner B.E."/>
            <person name="Liimatainen K."/>
            <person name="Lipzen A."/>
            <person name="Lukacs Z."/>
            <person name="Mihaltcheva S."/>
            <person name="Morgado L.N."/>
            <person name="Niskanen T."/>
            <person name="Noordeloos M.E."/>
            <person name="Ohm R.A."/>
            <person name="Ortiz-Santana B."/>
            <person name="Ovrebo C."/>
            <person name="Racz N."/>
            <person name="Riley R."/>
            <person name="Savchenko A."/>
            <person name="Shiryaev A."/>
            <person name="Soop K."/>
            <person name="Spirin V."/>
            <person name="Szebenyi C."/>
            <person name="Tomsovsky M."/>
            <person name="Tulloss R.E."/>
            <person name="Uehling J."/>
            <person name="Grigoriev I.V."/>
            <person name="Vagvolgyi C."/>
            <person name="Papp T."/>
            <person name="Martin F.M."/>
            <person name="Miettinen O."/>
            <person name="Hibbett D.S."/>
            <person name="Nagy L.G."/>
        </authorList>
    </citation>
    <scope>NUCLEOTIDE SEQUENCE [LARGE SCALE GENOMIC DNA]</scope>
    <source>
        <strain evidence="12 13">CBS 309.79</strain>
    </source>
</reference>
<evidence type="ECO:0000256" key="2">
    <source>
        <dbReference type="ARBA" id="ARBA00022454"/>
    </source>
</evidence>
<dbReference type="GO" id="GO:0031262">
    <property type="term" value="C:Ndc80 complex"/>
    <property type="evidence" value="ECO:0007669"/>
    <property type="project" value="TreeGrafter"/>
</dbReference>
<evidence type="ECO:0000256" key="10">
    <source>
        <dbReference type="RuleBase" id="RU368011"/>
    </source>
</evidence>
<feature type="coiled-coil region" evidence="11">
    <location>
        <begin position="100"/>
        <end position="127"/>
    </location>
</feature>
<dbReference type="Pfam" id="PF08286">
    <property type="entry name" value="Spc24"/>
    <property type="match status" value="1"/>
</dbReference>
<keyword evidence="13" id="KW-1185">Reference proteome</keyword>
<comment type="function">
    <text evidence="10">Acts as a component of the essential kinetochore-associated NDC80 complex, which is required for chromosome segregation and spindle checkpoint activity.</text>
</comment>
<dbReference type="GO" id="GO:0008017">
    <property type="term" value="F:microtubule binding"/>
    <property type="evidence" value="ECO:0007669"/>
    <property type="project" value="TreeGrafter"/>
</dbReference>
<dbReference type="EMBL" id="ML178814">
    <property type="protein sequence ID" value="TFL07499.1"/>
    <property type="molecule type" value="Genomic_DNA"/>
</dbReference>
<proteinExistence type="inferred from homology"/>
<keyword evidence="2 10" id="KW-0158">Chromosome</keyword>
<evidence type="ECO:0000313" key="13">
    <source>
        <dbReference type="Proteomes" id="UP000305067"/>
    </source>
</evidence>
<evidence type="ECO:0000256" key="1">
    <source>
        <dbReference type="ARBA" id="ARBA00007804"/>
    </source>
</evidence>
<keyword evidence="4 10" id="KW-0498">Mitosis</keyword>
<evidence type="ECO:0000256" key="7">
    <source>
        <dbReference type="ARBA" id="ARBA00023242"/>
    </source>
</evidence>
<sequence>MASSAIKLEDAKKTLQELMQSLDWDEEYVTIVNADESMQNTALKRQTQQDELHAAFKAASRTLEAARSSSTRPKAVPSAEQHAVAMNELQTQRISLAKEISDWEGSLANKEAELSALKDAAKSLQETDPVREHAKDLDGDVLRLRLLKELGVEPCLEDGKLDRILVRTQSNDVRVVDWDSSKRQFDQCQKLWQILAE</sequence>
<dbReference type="PANTHER" id="PTHR22142">
    <property type="match status" value="1"/>
</dbReference>
<evidence type="ECO:0000256" key="5">
    <source>
        <dbReference type="ARBA" id="ARBA00022838"/>
    </source>
</evidence>
<evidence type="ECO:0000256" key="9">
    <source>
        <dbReference type="ARBA" id="ARBA00023328"/>
    </source>
</evidence>
<keyword evidence="6 11" id="KW-0175">Coiled coil</keyword>
<dbReference type="AlphaFoldDB" id="A0A5C3R3Z4"/>
<evidence type="ECO:0000313" key="12">
    <source>
        <dbReference type="EMBL" id="TFL07499.1"/>
    </source>
</evidence>
<evidence type="ECO:0000256" key="4">
    <source>
        <dbReference type="ARBA" id="ARBA00022776"/>
    </source>
</evidence>
<organism evidence="12 13">
    <name type="scientific">Pterulicium gracile</name>
    <dbReference type="NCBI Taxonomy" id="1884261"/>
    <lineage>
        <taxon>Eukaryota</taxon>
        <taxon>Fungi</taxon>
        <taxon>Dikarya</taxon>
        <taxon>Basidiomycota</taxon>
        <taxon>Agaricomycotina</taxon>
        <taxon>Agaricomycetes</taxon>
        <taxon>Agaricomycetidae</taxon>
        <taxon>Agaricales</taxon>
        <taxon>Pleurotineae</taxon>
        <taxon>Pterulaceae</taxon>
        <taxon>Pterulicium</taxon>
    </lineage>
</organism>
<dbReference type="PANTHER" id="PTHR22142:SF2">
    <property type="entry name" value="KINETOCHORE PROTEIN SPC24"/>
    <property type="match status" value="1"/>
</dbReference>
<name>A0A5C3R3Z4_9AGAR</name>
<comment type="subunit">
    <text evidence="10">Component of the NDC80 complex.</text>
</comment>
<comment type="similarity">
    <text evidence="1 10">Belongs to the SPC24 family.</text>
</comment>
<accession>A0A5C3R3Z4</accession>
<dbReference type="InterPro" id="IPR013252">
    <property type="entry name" value="Ndc80_Spc24"/>
</dbReference>
<keyword evidence="3 10" id="KW-0132">Cell division</keyword>
<evidence type="ECO:0000256" key="11">
    <source>
        <dbReference type="SAM" id="Coils"/>
    </source>
</evidence>
<dbReference type="GO" id="GO:0051301">
    <property type="term" value="P:cell division"/>
    <property type="evidence" value="ECO:0007669"/>
    <property type="project" value="UniProtKB-UniRule"/>
</dbReference>
<comment type="subcellular location">
    <subcellularLocation>
        <location evidence="10">Nucleus</location>
    </subcellularLocation>
    <subcellularLocation>
        <location evidence="10">Chromosome</location>
        <location evidence="10">Centromere</location>
        <location evidence="10">Kinetochore</location>
    </subcellularLocation>
</comment>
<keyword evidence="8 10" id="KW-0131">Cell cycle</keyword>